<dbReference type="Proteomes" id="UP000679779">
    <property type="component" value="Unassembled WGS sequence"/>
</dbReference>
<feature type="signal peptide" evidence="2">
    <location>
        <begin position="1"/>
        <end position="21"/>
    </location>
</feature>
<feature type="domain" description="D-alanyl-D-alanine carboxypeptidase-like core" evidence="3">
    <location>
        <begin position="195"/>
        <end position="323"/>
    </location>
</feature>
<accession>A0A919XBH5</accession>
<dbReference type="Gene3D" id="3.30.1380.10">
    <property type="match status" value="1"/>
</dbReference>
<organism evidence="4 5">
    <name type="scientific">Paenibacillus albilobatus</name>
    <dbReference type="NCBI Taxonomy" id="2716884"/>
    <lineage>
        <taxon>Bacteria</taxon>
        <taxon>Bacillati</taxon>
        <taxon>Bacillota</taxon>
        <taxon>Bacilli</taxon>
        <taxon>Bacillales</taxon>
        <taxon>Paenibacillaceae</taxon>
        <taxon>Paenibacillus</taxon>
    </lineage>
</organism>
<dbReference type="PANTHER" id="PTHR34385">
    <property type="entry name" value="D-ALANYL-D-ALANINE CARBOXYPEPTIDASE"/>
    <property type="match status" value="1"/>
</dbReference>
<dbReference type="EMBL" id="BORQ01000001">
    <property type="protein sequence ID" value="GIO29086.1"/>
    <property type="molecule type" value="Genomic_DNA"/>
</dbReference>
<evidence type="ECO:0000256" key="1">
    <source>
        <dbReference type="SAM" id="MobiDB-lite"/>
    </source>
</evidence>
<gene>
    <name evidence="4" type="ORF">J2TS6_02270</name>
</gene>
<evidence type="ECO:0000313" key="4">
    <source>
        <dbReference type="EMBL" id="GIO29086.1"/>
    </source>
</evidence>
<sequence length="349" mass="37333">MRKYIVTFAAAVLIVAGGFWAWGKNQAPAADGAQIEKPPALAQQHSQGTPTTVLDGQNDGSASSENKPEQDKDQRPSGSVGGQDKPAKPAKPAADQSKPAKNTNTGAAQNGKPSQNASFGKTPTGGKSASGTGSGSSKTGGKGFINTYSVEHVVSNPKSIEVLVNKTYRLPEGYVPPDLVYPNVPFIFSEKVDKRKMRREAAAALEKLFAAAKKDGVELAGVSGYRSESRQKTLYNNYVQRDGVKAADTYSARPGHSEHQTGLTIDVSGITGKCAAESCFAGTKEAKWLDKHAHEYGFIIRYPEGKDSITGYKYEPWHLRYVGTRIANEIASRSTTLEQYFGSAVPVSK</sequence>
<feature type="compositionally biased region" description="Low complexity" evidence="1">
    <location>
        <begin position="90"/>
        <end position="101"/>
    </location>
</feature>
<reference evidence="4" key="1">
    <citation type="submission" date="2021-03" db="EMBL/GenBank/DDBJ databases">
        <title>Antimicrobial resistance genes in bacteria isolated from Japanese honey, and their potential for conferring macrolide and lincosamide resistance in the American foulbrood pathogen Paenibacillus larvae.</title>
        <authorList>
            <person name="Okamoto M."/>
            <person name="Kumagai M."/>
            <person name="Kanamori H."/>
            <person name="Takamatsu D."/>
        </authorList>
    </citation>
    <scope>NUCLEOTIDE SEQUENCE</scope>
    <source>
        <strain evidence="4">J2TS6</strain>
    </source>
</reference>
<dbReference type="PANTHER" id="PTHR34385:SF1">
    <property type="entry name" value="PEPTIDOGLYCAN L-ALANYL-D-GLUTAMATE ENDOPEPTIDASE CWLK"/>
    <property type="match status" value="1"/>
</dbReference>
<feature type="compositionally biased region" description="Low complexity" evidence="1">
    <location>
        <begin position="120"/>
        <end position="131"/>
    </location>
</feature>
<feature type="compositionally biased region" description="Polar residues" evidence="1">
    <location>
        <begin position="102"/>
        <end position="119"/>
    </location>
</feature>
<dbReference type="RefSeq" id="WP_160042027.1">
    <property type="nucleotide sequence ID" value="NZ_BORQ01000001.1"/>
</dbReference>
<evidence type="ECO:0000313" key="5">
    <source>
        <dbReference type="Proteomes" id="UP000679779"/>
    </source>
</evidence>
<dbReference type="InterPro" id="IPR058193">
    <property type="entry name" value="VanY/YodJ_core_dom"/>
</dbReference>
<dbReference type="GO" id="GO:0008233">
    <property type="term" value="F:peptidase activity"/>
    <property type="evidence" value="ECO:0007669"/>
    <property type="project" value="InterPro"/>
</dbReference>
<comment type="caution">
    <text evidence="4">The sequence shown here is derived from an EMBL/GenBank/DDBJ whole genome shotgun (WGS) entry which is preliminary data.</text>
</comment>
<dbReference type="InterPro" id="IPR009045">
    <property type="entry name" value="Zn_M74/Hedgehog-like"/>
</dbReference>
<evidence type="ECO:0000256" key="2">
    <source>
        <dbReference type="SAM" id="SignalP"/>
    </source>
</evidence>
<feature type="chain" id="PRO_5038370598" description="D-alanyl-D-alanine carboxypeptidase-like core domain-containing protein" evidence="2">
    <location>
        <begin position="22"/>
        <end position="349"/>
    </location>
</feature>
<name>A0A919XBH5_9BACL</name>
<proteinExistence type="predicted"/>
<evidence type="ECO:0000259" key="3">
    <source>
        <dbReference type="Pfam" id="PF02557"/>
    </source>
</evidence>
<feature type="compositionally biased region" description="Basic and acidic residues" evidence="1">
    <location>
        <begin position="66"/>
        <end position="75"/>
    </location>
</feature>
<protein>
    <recommendedName>
        <fullName evidence="3">D-alanyl-D-alanine carboxypeptidase-like core domain-containing protein</fullName>
    </recommendedName>
</protein>
<keyword evidence="2" id="KW-0732">Signal</keyword>
<dbReference type="Pfam" id="PF02557">
    <property type="entry name" value="VanY"/>
    <property type="match status" value="1"/>
</dbReference>
<feature type="compositionally biased region" description="Polar residues" evidence="1">
    <location>
        <begin position="43"/>
        <end position="65"/>
    </location>
</feature>
<dbReference type="AlphaFoldDB" id="A0A919XBH5"/>
<feature type="compositionally biased region" description="Gly residues" evidence="1">
    <location>
        <begin position="132"/>
        <end position="141"/>
    </location>
</feature>
<dbReference type="InterPro" id="IPR052179">
    <property type="entry name" value="DD-CPase-like"/>
</dbReference>
<keyword evidence="5" id="KW-1185">Reference proteome</keyword>
<dbReference type="CDD" id="cd14852">
    <property type="entry name" value="LD-carboxypeptidase"/>
    <property type="match status" value="1"/>
</dbReference>
<dbReference type="InterPro" id="IPR003709">
    <property type="entry name" value="VanY-like_core_dom"/>
</dbReference>
<dbReference type="SUPFAM" id="SSF55166">
    <property type="entry name" value="Hedgehog/DD-peptidase"/>
    <property type="match status" value="1"/>
</dbReference>
<dbReference type="GO" id="GO:0006508">
    <property type="term" value="P:proteolysis"/>
    <property type="evidence" value="ECO:0007669"/>
    <property type="project" value="InterPro"/>
</dbReference>
<feature type="region of interest" description="Disordered" evidence="1">
    <location>
        <begin position="31"/>
        <end position="141"/>
    </location>
</feature>